<organism evidence="1 2">
    <name type="scientific">Parnassius apollo</name>
    <name type="common">Apollo butterfly</name>
    <name type="synonym">Papilio apollo</name>
    <dbReference type="NCBI Taxonomy" id="110799"/>
    <lineage>
        <taxon>Eukaryota</taxon>
        <taxon>Metazoa</taxon>
        <taxon>Ecdysozoa</taxon>
        <taxon>Arthropoda</taxon>
        <taxon>Hexapoda</taxon>
        <taxon>Insecta</taxon>
        <taxon>Pterygota</taxon>
        <taxon>Neoptera</taxon>
        <taxon>Endopterygota</taxon>
        <taxon>Lepidoptera</taxon>
        <taxon>Glossata</taxon>
        <taxon>Ditrysia</taxon>
        <taxon>Papilionoidea</taxon>
        <taxon>Papilionidae</taxon>
        <taxon>Parnassiinae</taxon>
        <taxon>Parnassini</taxon>
        <taxon>Parnassius</taxon>
        <taxon>Parnassius</taxon>
    </lineage>
</organism>
<protein>
    <submittedName>
        <fullName evidence="1">(apollo) hypothetical protein</fullName>
    </submittedName>
</protein>
<keyword evidence="2" id="KW-1185">Reference proteome</keyword>
<gene>
    <name evidence="1" type="ORF">PAPOLLO_LOCUS13729</name>
</gene>
<dbReference type="Proteomes" id="UP000691718">
    <property type="component" value="Unassembled WGS sequence"/>
</dbReference>
<accession>A0A8S3X4L5</accession>
<dbReference type="AlphaFoldDB" id="A0A8S3X4L5"/>
<sequence length="79" mass="9268">MMAERETFYDVGLDSAGLKNIRKYTSYFCPDCCNEQKRLQKLIKPVTLVDCALKERPVVHKMSTDHNLQMRSRQQQMSL</sequence>
<name>A0A8S3X4L5_PARAO</name>
<evidence type="ECO:0000313" key="2">
    <source>
        <dbReference type="Proteomes" id="UP000691718"/>
    </source>
</evidence>
<reference evidence="1" key="1">
    <citation type="submission" date="2021-04" db="EMBL/GenBank/DDBJ databases">
        <authorList>
            <person name="Tunstrom K."/>
        </authorList>
    </citation>
    <scope>NUCLEOTIDE SEQUENCE</scope>
</reference>
<proteinExistence type="predicted"/>
<evidence type="ECO:0000313" key="1">
    <source>
        <dbReference type="EMBL" id="CAG5000473.1"/>
    </source>
</evidence>
<comment type="caution">
    <text evidence="1">The sequence shown here is derived from an EMBL/GenBank/DDBJ whole genome shotgun (WGS) entry which is preliminary data.</text>
</comment>
<dbReference type="EMBL" id="CAJQZP010000945">
    <property type="protein sequence ID" value="CAG5000473.1"/>
    <property type="molecule type" value="Genomic_DNA"/>
</dbReference>